<organism evidence="3 4">
    <name type="scientific">Agromyces tardus</name>
    <dbReference type="NCBI Taxonomy" id="2583849"/>
    <lineage>
        <taxon>Bacteria</taxon>
        <taxon>Bacillati</taxon>
        <taxon>Actinomycetota</taxon>
        <taxon>Actinomycetes</taxon>
        <taxon>Micrococcales</taxon>
        <taxon>Microbacteriaceae</taxon>
        <taxon>Agromyces</taxon>
    </lineage>
</organism>
<keyword evidence="4" id="KW-1185">Reference proteome</keyword>
<comment type="caution">
    <text evidence="3">The sequence shown here is derived from an EMBL/GenBank/DDBJ whole genome shotgun (WGS) entry which is preliminary data.</text>
</comment>
<evidence type="ECO:0000256" key="1">
    <source>
        <dbReference type="SAM" id="MobiDB-lite"/>
    </source>
</evidence>
<dbReference type="EMBL" id="RHHB01000002">
    <property type="protein sequence ID" value="RNB51811.1"/>
    <property type="molecule type" value="Genomic_DNA"/>
</dbReference>
<accession>A0A3M8AKU2</accession>
<keyword evidence="2" id="KW-1133">Transmembrane helix</keyword>
<sequence length="71" mass="7822">MTSTSHPAGGSGFAAFDRILVDLGFALLTWGFRRAELRRTRARADAGDHASRPPSERAATDRMIHTHFGIR</sequence>
<reference evidence="3 4" key="1">
    <citation type="submission" date="2018-10" db="EMBL/GenBank/DDBJ databases">
        <title>Isolation, diversity and antibacterial activity of antinobacteria from the wheat rhizosphere soil.</title>
        <authorList>
            <person name="Sun T."/>
        </authorList>
    </citation>
    <scope>NUCLEOTIDE SEQUENCE [LARGE SCALE GENOMIC DNA]</scope>
    <source>
        <strain evidence="3 4">SJ-23</strain>
    </source>
</reference>
<evidence type="ECO:0000313" key="4">
    <source>
        <dbReference type="Proteomes" id="UP000275048"/>
    </source>
</evidence>
<protein>
    <submittedName>
        <fullName evidence="3">Uncharacterized protein</fullName>
    </submittedName>
</protein>
<proteinExistence type="predicted"/>
<keyword evidence="2" id="KW-0812">Transmembrane</keyword>
<name>A0A3M8AKU2_9MICO</name>
<evidence type="ECO:0000256" key="2">
    <source>
        <dbReference type="SAM" id="Phobius"/>
    </source>
</evidence>
<feature type="region of interest" description="Disordered" evidence="1">
    <location>
        <begin position="41"/>
        <end position="63"/>
    </location>
</feature>
<gene>
    <name evidence="3" type="ORF">EDM22_02330</name>
</gene>
<dbReference type="AlphaFoldDB" id="A0A3M8AKU2"/>
<keyword evidence="2" id="KW-0472">Membrane</keyword>
<dbReference type="Proteomes" id="UP000275048">
    <property type="component" value="Unassembled WGS sequence"/>
</dbReference>
<evidence type="ECO:0000313" key="3">
    <source>
        <dbReference type="EMBL" id="RNB51811.1"/>
    </source>
</evidence>
<dbReference type="RefSeq" id="WP_122935445.1">
    <property type="nucleotide sequence ID" value="NZ_JBHSNT010000044.1"/>
</dbReference>
<feature type="transmembrane region" description="Helical" evidence="2">
    <location>
        <begin position="12"/>
        <end position="32"/>
    </location>
</feature>